<evidence type="ECO:0000313" key="1">
    <source>
        <dbReference type="EMBL" id="KKM19786.1"/>
    </source>
</evidence>
<dbReference type="AlphaFoldDB" id="A0A0F9HWI4"/>
<name>A0A0F9HWI4_9ZZZZ</name>
<gene>
    <name evidence="1" type="ORF">LCGC14_1652130</name>
</gene>
<reference evidence="1" key="1">
    <citation type="journal article" date="2015" name="Nature">
        <title>Complex archaea that bridge the gap between prokaryotes and eukaryotes.</title>
        <authorList>
            <person name="Spang A."/>
            <person name="Saw J.H."/>
            <person name="Jorgensen S.L."/>
            <person name="Zaremba-Niedzwiedzka K."/>
            <person name="Martijn J."/>
            <person name="Lind A.E."/>
            <person name="van Eijk R."/>
            <person name="Schleper C."/>
            <person name="Guy L."/>
            <person name="Ettema T.J."/>
        </authorList>
    </citation>
    <scope>NUCLEOTIDE SEQUENCE</scope>
</reference>
<dbReference type="EMBL" id="LAZR01013910">
    <property type="protein sequence ID" value="KKM19786.1"/>
    <property type="molecule type" value="Genomic_DNA"/>
</dbReference>
<proteinExistence type="predicted"/>
<sequence length="104" mass="11885">MAISKENKEYIESLIHYYISEASSYEQIAEGFVPEVESVTDTAFGIITGNIYSEFMQAYLNQKIDVNVEDIQEFYNIIKERAPLIKKAIMEGASTVPEEHEVLE</sequence>
<comment type="caution">
    <text evidence="1">The sequence shown here is derived from an EMBL/GenBank/DDBJ whole genome shotgun (WGS) entry which is preliminary data.</text>
</comment>
<protein>
    <submittedName>
        <fullName evidence="1">Uncharacterized protein</fullName>
    </submittedName>
</protein>
<accession>A0A0F9HWI4</accession>
<organism evidence="1">
    <name type="scientific">marine sediment metagenome</name>
    <dbReference type="NCBI Taxonomy" id="412755"/>
    <lineage>
        <taxon>unclassified sequences</taxon>
        <taxon>metagenomes</taxon>
        <taxon>ecological metagenomes</taxon>
    </lineage>
</organism>